<dbReference type="Proteomes" id="UP000541857">
    <property type="component" value="Unassembled WGS sequence"/>
</dbReference>
<organism evidence="2 3">
    <name type="scientific">Gelidibacter maritimus</name>
    <dbReference type="NCBI Taxonomy" id="2761487"/>
    <lineage>
        <taxon>Bacteria</taxon>
        <taxon>Pseudomonadati</taxon>
        <taxon>Bacteroidota</taxon>
        <taxon>Flavobacteriia</taxon>
        <taxon>Flavobacteriales</taxon>
        <taxon>Flavobacteriaceae</taxon>
        <taxon>Gelidibacter</taxon>
    </lineage>
</organism>
<evidence type="ECO:0000313" key="3">
    <source>
        <dbReference type="Proteomes" id="UP000541857"/>
    </source>
</evidence>
<reference evidence="2 3" key="1">
    <citation type="submission" date="2020-07" db="EMBL/GenBank/DDBJ databases">
        <title>Bacterium isolated from marine sediment.</title>
        <authorList>
            <person name="Shang D."/>
        </authorList>
    </citation>
    <scope>NUCLEOTIDE SEQUENCE [LARGE SCALE GENOMIC DNA]</scope>
    <source>
        <strain evidence="2 3">F6074</strain>
    </source>
</reference>
<comment type="caution">
    <text evidence="2">The sequence shown here is derived from an EMBL/GenBank/DDBJ whole genome shotgun (WGS) entry which is preliminary data.</text>
</comment>
<keyword evidence="3" id="KW-1185">Reference proteome</keyword>
<dbReference type="Pfam" id="PF19763">
    <property type="entry name" value="DUF6250"/>
    <property type="match status" value="1"/>
</dbReference>
<dbReference type="Gene3D" id="2.60.120.200">
    <property type="match status" value="1"/>
</dbReference>
<feature type="domain" description="DUF6250" evidence="1">
    <location>
        <begin position="54"/>
        <end position="218"/>
    </location>
</feature>
<evidence type="ECO:0000313" key="2">
    <source>
        <dbReference type="EMBL" id="MBA6154044.1"/>
    </source>
</evidence>
<gene>
    <name evidence="2" type="ORF">H3Z82_15050</name>
</gene>
<evidence type="ECO:0000259" key="1">
    <source>
        <dbReference type="Pfam" id="PF19763"/>
    </source>
</evidence>
<dbReference type="PROSITE" id="PS51257">
    <property type="entry name" value="PROKAR_LIPOPROTEIN"/>
    <property type="match status" value="1"/>
</dbReference>
<dbReference type="AlphaFoldDB" id="A0A7W2M7A4"/>
<protein>
    <recommendedName>
        <fullName evidence="1">DUF6250 domain-containing protein</fullName>
    </recommendedName>
</protein>
<proteinExistence type="predicted"/>
<accession>A0A7W2M7A4</accession>
<dbReference type="EMBL" id="JACGLT010000013">
    <property type="protein sequence ID" value="MBA6154044.1"/>
    <property type="molecule type" value="Genomic_DNA"/>
</dbReference>
<dbReference type="InterPro" id="IPR046217">
    <property type="entry name" value="DUF6250"/>
</dbReference>
<sequence length="223" mass="25695">MIKSITFYVCALLLIGCQDNVIYDDVLKDPSQWVVEQQPGGETKFVDGSIEVVDVKGCTIWFKHQLEAPVKISYDITIIDEGGPYDRVSDMNCLWMATDPKHPNDFFAESEERAGHFPNYHHFTGYYVGYGGHHNGQTRFRRYNGNVDRPLLPEHDLSDPKFLITANKKMHIEIIVKDGMTSYSRDGEVIYKVDDPDPYTQGYFGFRTVNNHMTIENFKVERI</sequence>
<dbReference type="RefSeq" id="WP_182206327.1">
    <property type="nucleotide sequence ID" value="NZ_JACGLT010000013.1"/>
</dbReference>
<name>A0A7W2M7A4_9FLAO</name>